<keyword evidence="1" id="KW-0732">Signal</keyword>
<reference evidence="3" key="1">
    <citation type="submission" date="2020-03" db="EMBL/GenBank/DDBJ databases">
        <title>A high-quality chromosome-level genome assembly of a woody plant with both climbing and erect habits, Rhamnella rubrinervis.</title>
        <authorList>
            <person name="Lu Z."/>
            <person name="Yang Y."/>
            <person name="Zhu X."/>
            <person name="Sun Y."/>
        </authorList>
    </citation>
    <scope>NUCLEOTIDE SEQUENCE</scope>
    <source>
        <strain evidence="3">BYM</strain>
        <tissue evidence="3">Leaf</tissue>
    </source>
</reference>
<dbReference type="PANTHER" id="PTHR31589">
    <property type="entry name" value="PROTEIN, PUTATIVE (DUF239)-RELATED-RELATED"/>
    <property type="match status" value="1"/>
</dbReference>
<feature type="domain" description="Neprosin PEP catalytic" evidence="2">
    <location>
        <begin position="64"/>
        <end position="296"/>
    </location>
</feature>
<dbReference type="EMBL" id="VOIH02000009">
    <property type="protein sequence ID" value="KAF3438760.1"/>
    <property type="molecule type" value="Genomic_DNA"/>
</dbReference>
<keyword evidence="4" id="KW-1185">Reference proteome</keyword>
<protein>
    <recommendedName>
        <fullName evidence="2">Neprosin PEP catalytic domain-containing protein</fullName>
    </recommendedName>
</protein>
<dbReference type="Proteomes" id="UP000796880">
    <property type="component" value="Unassembled WGS sequence"/>
</dbReference>
<dbReference type="InterPro" id="IPR025521">
    <property type="entry name" value="Neprosin_propep"/>
</dbReference>
<proteinExistence type="predicted"/>
<feature type="chain" id="PRO_5035453207" description="Neprosin PEP catalytic domain-containing protein" evidence="1">
    <location>
        <begin position="22"/>
        <end position="297"/>
    </location>
</feature>
<name>A0A8K0GXR5_9ROSA</name>
<dbReference type="InterPro" id="IPR004314">
    <property type="entry name" value="Neprosin"/>
</dbReference>
<dbReference type="PROSITE" id="PS52045">
    <property type="entry name" value="NEPROSIN_PEP_CD"/>
    <property type="match status" value="1"/>
</dbReference>
<dbReference type="Pfam" id="PF03080">
    <property type="entry name" value="Neprosin"/>
    <property type="match status" value="1"/>
</dbReference>
<dbReference type="AlphaFoldDB" id="A0A8K0GXR5"/>
<evidence type="ECO:0000313" key="4">
    <source>
        <dbReference type="Proteomes" id="UP000796880"/>
    </source>
</evidence>
<dbReference type="Pfam" id="PF14365">
    <property type="entry name" value="Neprosin_AP"/>
    <property type="match status" value="1"/>
</dbReference>
<dbReference type="InterPro" id="IPR053168">
    <property type="entry name" value="Glutamic_endopeptidase"/>
</dbReference>
<gene>
    <name evidence="3" type="ORF">FNV43_RR21524</name>
</gene>
<sequence length="297" mass="32378">MALCVVVVLSICLLCFCGVQAISKQSDHTNLNEPNLISVLPSTQDDDFDCVDIYKQPALSHPLLKNHKIQFATINTTKSTTFHGAQATIAINGPPVSSDQYSMAQVWVQSGPLNVIQAGWAVDGFKSTGCYNAQCPGFVQVHPIYRPGQPFQNISIPRGTQYVFDVVITQEPINGNWWLVERNNLSIGYWPKELFNHLGDGAEVVRYGGTTSASKTGLSPQMGTGSLPNRDYRTGVGYFIQNKIMGSDFVMNDILLTEMVKNVDTSTACYDLGYYGFVASDVRETFSYGGPGGSCGT</sequence>
<accession>A0A8K0GXR5</accession>
<dbReference type="OrthoDB" id="1166161at2759"/>
<evidence type="ECO:0000256" key="1">
    <source>
        <dbReference type="SAM" id="SignalP"/>
    </source>
</evidence>
<comment type="caution">
    <text evidence="3">The sequence shown here is derived from an EMBL/GenBank/DDBJ whole genome shotgun (WGS) entry which is preliminary data.</text>
</comment>
<dbReference type="PANTHER" id="PTHR31589:SF233">
    <property type="entry name" value="PROTEIN, PUTATIVE (DUF239)-RELATED"/>
    <property type="match status" value="1"/>
</dbReference>
<feature type="signal peptide" evidence="1">
    <location>
        <begin position="1"/>
        <end position="21"/>
    </location>
</feature>
<evidence type="ECO:0000259" key="2">
    <source>
        <dbReference type="PROSITE" id="PS52045"/>
    </source>
</evidence>
<evidence type="ECO:0000313" key="3">
    <source>
        <dbReference type="EMBL" id="KAF3438760.1"/>
    </source>
</evidence>
<organism evidence="3 4">
    <name type="scientific">Rhamnella rubrinervis</name>
    <dbReference type="NCBI Taxonomy" id="2594499"/>
    <lineage>
        <taxon>Eukaryota</taxon>
        <taxon>Viridiplantae</taxon>
        <taxon>Streptophyta</taxon>
        <taxon>Embryophyta</taxon>
        <taxon>Tracheophyta</taxon>
        <taxon>Spermatophyta</taxon>
        <taxon>Magnoliopsida</taxon>
        <taxon>eudicotyledons</taxon>
        <taxon>Gunneridae</taxon>
        <taxon>Pentapetalae</taxon>
        <taxon>rosids</taxon>
        <taxon>fabids</taxon>
        <taxon>Rosales</taxon>
        <taxon>Rhamnaceae</taxon>
        <taxon>rhamnoid group</taxon>
        <taxon>Rhamneae</taxon>
        <taxon>Rhamnella</taxon>
    </lineage>
</organism>